<protein>
    <submittedName>
        <fullName evidence="2">Uncharacterized protein</fullName>
    </submittedName>
</protein>
<evidence type="ECO:0000313" key="2">
    <source>
        <dbReference type="EMBL" id="MBW0508456.1"/>
    </source>
</evidence>
<feature type="region of interest" description="Disordered" evidence="1">
    <location>
        <begin position="1"/>
        <end position="36"/>
    </location>
</feature>
<accession>A0A9Q3DQ71</accession>
<dbReference type="EMBL" id="AVOT02020333">
    <property type="protein sequence ID" value="MBW0508456.1"/>
    <property type="molecule type" value="Genomic_DNA"/>
</dbReference>
<gene>
    <name evidence="2" type="ORF">O181_048171</name>
</gene>
<reference evidence="2" key="1">
    <citation type="submission" date="2021-03" db="EMBL/GenBank/DDBJ databases">
        <title>Draft genome sequence of rust myrtle Austropuccinia psidii MF-1, a brazilian biotype.</title>
        <authorList>
            <person name="Quecine M.C."/>
            <person name="Pachon D.M.R."/>
            <person name="Bonatelli M.L."/>
            <person name="Correr F.H."/>
            <person name="Franceschini L.M."/>
            <person name="Leite T.F."/>
            <person name="Margarido G.R.A."/>
            <person name="Almeida C.A."/>
            <person name="Ferrarezi J.A."/>
            <person name="Labate C.A."/>
        </authorList>
    </citation>
    <scope>NUCLEOTIDE SEQUENCE</scope>
    <source>
        <strain evidence="2">MF-1</strain>
    </source>
</reference>
<evidence type="ECO:0000256" key="1">
    <source>
        <dbReference type="SAM" id="MobiDB-lite"/>
    </source>
</evidence>
<evidence type="ECO:0000313" key="3">
    <source>
        <dbReference type="Proteomes" id="UP000765509"/>
    </source>
</evidence>
<comment type="caution">
    <text evidence="2">The sequence shown here is derived from an EMBL/GenBank/DDBJ whole genome shotgun (WGS) entry which is preliminary data.</text>
</comment>
<name>A0A9Q3DQ71_9BASI</name>
<keyword evidence="3" id="KW-1185">Reference proteome</keyword>
<feature type="compositionally biased region" description="Polar residues" evidence="1">
    <location>
        <begin position="11"/>
        <end position="32"/>
    </location>
</feature>
<sequence>MPATIPAVRSSPIQHSRASPIVTSQQPQPEASSSRRREMLAPLHFLLPKDFSKGIVGIFELPEKIQIRRMKIQMLWPGCLEKLIGIVGR</sequence>
<proteinExistence type="predicted"/>
<dbReference type="Proteomes" id="UP000765509">
    <property type="component" value="Unassembled WGS sequence"/>
</dbReference>
<organism evidence="2 3">
    <name type="scientific">Austropuccinia psidii MF-1</name>
    <dbReference type="NCBI Taxonomy" id="1389203"/>
    <lineage>
        <taxon>Eukaryota</taxon>
        <taxon>Fungi</taxon>
        <taxon>Dikarya</taxon>
        <taxon>Basidiomycota</taxon>
        <taxon>Pucciniomycotina</taxon>
        <taxon>Pucciniomycetes</taxon>
        <taxon>Pucciniales</taxon>
        <taxon>Sphaerophragmiaceae</taxon>
        <taxon>Austropuccinia</taxon>
    </lineage>
</organism>
<dbReference type="AlphaFoldDB" id="A0A9Q3DQ71"/>